<dbReference type="GO" id="GO:0005886">
    <property type="term" value="C:plasma membrane"/>
    <property type="evidence" value="ECO:0007669"/>
    <property type="project" value="UniProtKB-SubCell"/>
</dbReference>
<dbReference type="AlphaFoldDB" id="A0A7M5UU65"/>
<dbReference type="InterPro" id="IPR017452">
    <property type="entry name" value="GPCR_Rhodpsn_7TM"/>
</dbReference>
<dbReference type="PANTHER" id="PTHR22750">
    <property type="entry name" value="G-PROTEIN COUPLED RECEPTOR"/>
    <property type="match status" value="1"/>
</dbReference>
<evidence type="ECO:0000256" key="6">
    <source>
        <dbReference type="SAM" id="Phobius"/>
    </source>
</evidence>
<feature type="transmembrane region" description="Helical" evidence="6">
    <location>
        <begin position="308"/>
        <end position="328"/>
    </location>
</feature>
<dbReference type="GO" id="GO:0004930">
    <property type="term" value="F:G protein-coupled receptor activity"/>
    <property type="evidence" value="ECO:0007669"/>
    <property type="project" value="InterPro"/>
</dbReference>
<evidence type="ECO:0000256" key="5">
    <source>
        <dbReference type="ARBA" id="ARBA00023136"/>
    </source>
</evidence>
<feature type="domain" description="G-protein coupled receptors family 1 profile" evidence="7">
    <location>
        <begin position="158"/>
        <end position="325"/>
    </location>
</feature>
<comment type="subcellular location">
    <subcellularLocation>
        <location evidence="1">Cell membrane</location>
        <topology evidence="1">Multi-pass membrane protein</topology>
    </subcellularLocation>
</comment>
<protein>
    <recommendedName>
        <fullName evidence="7">G-protein coupled receptors family 1 profile domain-containing protein</fullName>
    </recommendedName>
</protein>
<dbReference type="Pfam" id="PF00001">
    <property type="entry name" value="7tm_1"/>
    <property type="match status" value="1"/>
</dbReference>
<evidence type="ECO:0000256" key="1">
    <source>
        <dbReference type="ARBA" id="ARBA00004651"/>
    </source>
</evidence>
<feature type="transmembrane region" description="Helical" evidence="6">
    <location>
        <begin position="119"/>
        <end position="139"/>
    </location>
</feature>
<feature type="transmembrane region" description="Helical" evidence="6">
    <location>
        <begin position="187"/>
        <end position="210"/>
    </location>
</feature>
<organism evidence="8 9">
    <name type="scientific">Clytia hemisphaerica</name>
    <dbReference type="NCBI Taxonomy" id="252671"/>
    <lineage>
        <taxon>Eukaryota</taxon>
        <taxon>Metazoa</taxon>
        <taxon>Cnidaria</taxon>
        <taxon>Hydrozoa</taxon>
        <taxon>Hydroidolina</taxon>
        <taxon>Leptothecata</taxon>
        <taxon>Obeliida</taxon>
        <taxon>Clytiidae</taxon>
        <taxon>Clytia</taxon>
    </lineage>
</organism>
<evidence type="ECO:0000313" key="8">
    <source>
        <dbReference type="EnsemblMetazoa" id="CLYHEMP002690.1"/>
    </source>
</evidence>
<dbReference type="InterPro" id="IPR000276">
    <property type="entry name" value="GPCR_Rhodpsn"/>
</dbReference>
<dbReference type="Proteomes" id="UP000594262">
    <property type="component" value="Unplaced"/>
</dbReference>
<keyword evidence="3 6" id="KW-0812">Transmembrane</keyword>
<keyword evidence="2" id="KW-1003">Cell membrane</keyword>
<evidence type="ECO:0000256" key="2">
    <source>
        <dbReference type="ARBA" id="ARBA00022475"/>
    </source>
</evidence>
<feature type="transmembrane region" description="Helical" evidence="6">
    <location>
        <begin position="269"/>
        <end position="288"/>
    </location>
</feature>
<reference evidence="8" key="1">
    <citation type="submission" date="2021-01" db="UniProtKB">
        <authorList>
            <consortium name="EnsemblMetazoa"/>
        </authorList>
    </citation>
    <scope>IDENTIFICATION</scope>
</reference>
<keyword evidence="4 6" id="KW-1133">Transmembrane helix</keyword>
<evidence type="ECO:0000256" key="4">
    <source>
        <dbReference type="ARBA" id="ARBA00022989"/>
    </source>
</evidence>
<evidence type="ECO:0000313" key="9">
    <source>
        <dbReference type="Proteomes" id="UP000594262"/>
    </source>
</evidence>
<name>A0A7M5UU65_9CNID</name>
<dbReference type="SUPFAM" id="SSF81321">
    <property type="entry name" value="Family A G protein-coupled receptor-like"/>
    <property type="match status" value="1"/>
</dbReference>
<evidence type="ECO:0000256" key="3">
    <source>
        <dbReference type="ARBA" id="ARBA00022692"/>
    </source>
</evidence>
<sequence length="373" mass="41854">MSNISLVLSITNILICFDLFLLVSGTEIINATEDSDKPGDSPPIFDHLNEVEVVLSNTEKNSSNSESAENDKDCFSVGNESVFELCFLIESNLIILVNLFVMFVLISNRKLRTKSSIRCFISLQWTHILLGAISIVNALDENHAFLWSLITNGLLLEAFFSMLIQTLEKVFVIHFPFKHQRMRKNKVFEIMILISWILSSSVPTLLFLVCKLDSKGLLYALTGTVAFSFVILTVSNMAVLNTARKHVNAIGKTMVGIPQNKGPRHGKSVLTSIVIIATFLVLWLPFLVQNILAIIQNVIPTYNDSFTFSAVFIAMLNGLADPIILIVFNKDVKELIRKRTSIRRRDKYVKDFKSNVKKTKNLSTSTIESTTSN</sequence>
<feature type="transmembrane region" description="Helical" evidence="6">
    <location>
        <begin position="7"/>
        <end position="29"/>
    </location>
</feature>
<feature type="transmembrane region" description="Helical" evidence="6">
    <location>
        <begin position="87"/>
        <end position="107"/>
    </location>
</feature>
<keyword evidence="5 6" id="KW-0472">Membrane</keyword>
<keyword evidence="9" id="KW-1185">Reference proteome</keyword>
<accession>A0A7M5UU65</accession>
<dbReference type="CDD" id="cd00637">
    <property type="entry name" value="7tm_classA_rhodopsin-like"/>
    <property type="match status" value="1"/>
</dbReference>
<dbReference type="GeneID" id="136817264"/>
<dbReference type="RefSeq" id="XP_066929697.1">
    <property type="nucleotide sequence ID" value="XM_067073596.1"/>
</dbReference>
<dbReference type="PROSITE" id="PS50262">
    <property type="entry name" value="G_PROTEIN_RECEP_F1_2"/>
    <property type="match status" value="1"/>
</dbReference>
<dbReference type="Gene3D" id="1.20.1070.10">
    <property type="entry name" value="Rhodopsin 7-helix transmembrane proteins"/>
    <property type="match status" value="1"/>
</dbReference>
<proteinExistence type="predicted"/>
<dbReference type="EnsemblMetazoa" id="CLYHEMT002690.1">
    <property type="protein sequence ID" value="CLYHEMP002690.1"/>
    <property type="gene ID" value="CLYHEMG002690"/>
</dbReference>
<evidence type="ECO:0000259" key="7">
    <source>
        <dbReference type="PROSITE" id="PS50262"/>
    </source>
</evidence>
<feature type="transmembrane region" description="Helical" evidence="6">
    <location>
        <begin position="216"/>
        <end position="240"/>
    </location>
</feature>
<feature type="transmembrane region" description="Helical" evidence="6">
    <location>
        <begin position="145"/>
        <end position="167"/>
    </location>
</feature>